<evidence type="ECO:0000259" key="1">
    <source>
        <dbReference type="Pfam" id="PF01402"/>
    </source>
</evidence>
<dbReference type="OrthoDB" id="101499at2157"/>
<comment type="caution">
    <text evidence="2">The sequence shown here is derived from an EMBL/GenBank/DDBJ whole genome shotgun (WGS) entry which is preliminary data.</text>
</comment>
<accession>A0A117ITY8</accession>
<dbReference type="AlphaFoldDB" id="A0A117ITY8"/>
<dbReference type="SUPFAM" id="SSF47598">
    <property type="entry name" value="Ribbon-helix-helix"/>
    <property type="match status" value="1"/>
</dbReference>
<evidence type="ECO:0000313" key="3">
    <source>
        <dbReference type="Proteomes" id="UP000053462"/>
    </source>
</evidence>
<dbReference type="STRING" id="227598.APY94_02935"/>
<keyword evidence="3" id="KW-1185">Reference proteome</keyword>
<proteinExistence type="predicted"/>
<name>A0A117ITY8_9EURY</name>
<gene>
    <name evidence="2" type="ORF">APY94_02935</name>
</gene>
<reference evidence="2 3" key="1">
    <citation type="submission" date="2015-10" db="EMBL/GenBank/DDBJ databases">
        <title>Draft genome sequence of Thermococcus celericrescens strain DSM 17994.</title>
        <authorList>
            <person name="Hong S.-J."/>
            <person name="Park C.-E."/>
            <person name="Shin J.-H."/>
        </authorList>
    </citation>
    <scope>NUCLEOTIDE SEQUENCE [LARGE SCALE GENOMIC DNA]</scope>
    <source>
        <strain evidence="2 3">DSM 17994</strain>
    </source>
</reference>
<dbReference type="InterPro" id="IPR010985">
    <property type="entry name" value="Ribbon_hlx_hlx"/>
</dbReference>
<evidence type="ECO:0000313" key="2">
    <source>
        <dbReference type="EMBL" id="KUH34245.1"/>
    </source>
</evidence>
<dbReference type="RefSeq" id="WP_058938220.1">
    <property type="nucleotide sequence ID" value="NZ_LLYW01000008.1"/>
</dbReference>
<dbReference type="InterPro" id="IPR002145">
    <property type="entry name" value="CopG"/>
</dbReference>
<dbReference type="Proteomes" id="UP000053462">
    <property type="component" value="Unassembled WGS sequence"/>
</dbReference>
<sequence length="67" mass="7908">MRSKTVSARVEPEFYERVRALAGSRGVTVSDVVREALENELEEAGILEQVNGMEVHYRKRKPWWKFW</sequence>
<dbReference type="Pfam" id="PF01402">
    <property type="entry name" value="RHH_1"/>
    <property type="match status" value="1"/>
</dbReference>
<feature type="domain" description="Ribbon-helix-helix protein CopG" evidence="1">
    <location>
        <begin position="4"/>
        <end position="43"/>
    </location>
</feature>
<dbReference type="GO" id="GO:0006355">
    <property type="term" value="P:regulation of DNA-templated transcription"/>
    <property type="evidence" value="ECO:0007669"/>
    <property type="project" value="InterPro"/>
</dbReference>
<organism evidence="2 3">
    <name type="scientific">Thermococcus celericrescens</name>
    <dbReference type="NCBI Taxonomy" id="227598"/>
    <lineage>
        <taxon>Archaea</taxon>
        <taxon>Methanobacteriati</taxon>
        <taxon>Methanobacteriota</taxon>
        <taxon>Thermococci</taxon>
        <taxon>Thermococcales</taxon>
        <taxon>Thermococcaceae</taxon>
        <taxon>Thermococcus</taxon>
    </lineage>
</organism>
<protein>
    <recommendedName>
        <fullName evidence="1">Ribbon-helix-helix protein CopG domain-containing protein</fullName>
    </recommendedName>
</protein>
<dbReference type="EMBL" id="LLYW01000008">
    <property type="protein sequence ID" value="KUH34245.1"/>
    <property type="molecule type" value="Genomic_DNA"/>
</dbReference>